<dbReference type="EMBL" id="APJW01000003">
    <property type="protein sequence ID" value="EQM62481.1"/>
    <property type="molecule type" value="Genomic_DNA"/>
</dbReference>
<comment type="caution">
    <text evidence="1">The sequence shown here is derived from an EMBL/GenBank/DDBJ whole genome shotgun (WGS) entry which is preliminary data.</text>
</comment>
<dbReference type="Proteomes" id="UP000016064">
    <property type="component" value="Unassembled WGS sequence"/>
</dbReference>
<protein>
    <submittedName>
        <fullName evidence="1">Uncharacterized protein</fullName>
    </submittedName>
</protein>
<evidence type="ECO:0000313" key="2">
    <source>
        <dbReference type="Proteomes" id="UP000016064"/>
    </source>
</evidence>
<reference evidence="1 2" key="1">
    <citation type="submission" date="2013-07" db="EMBL/GenBank/DDBJ databases">
        <title>Isolation of a new Chlamydia species from the feral Sacred Ibis (Threskiornis aethiopicus): Chlamydia ibidis.</title>
        <authorList>
            <person name="Vorimore F."/>
            <person name="Hsia R.-C."/>
            <person name="Huot-Creasy H."/>
            <person name="Bastian S."/>
            <person name="Deruyter L."/>
            <person name="Passet A."/>
            <person name="Sachse K."/>
            <person name="Bavoil P."/>
            <person name="Myers G."/>
            <person name="Laroucau K."/>
        </authorList>
    </citation>
    <scope>NUCLEOTIDE SEQUENCE [LARGE SCALE GENOMIC DNA]</scope>
    <source>
        <strain evidence="1 2">10-1398/6</strain>
    </source>
</reference>
<accession>A0ABP2XDF1</accession>
<name>A0ABP2XDF1_9CHLA</name>
<evidence type="ECO:0000313" key="1">
    <source>
        <dbReference type="EMBL" id="EQM62481.1"/>
    </source>
</evidence>
<sequence>MQETSGNNSQRAVGTKISTLKVIYPSAWVKEYLGPGEKSILSKLLAMGAHCFLSLS</sequence>
<keyword evidence="2" id="KW-1185">Reference proteome</keyword>
<gene>
    <name evidence="1" type="ORF">H359_0952</name>
</gene>
<proteinExistence type="predicted"/>
<organism evidence="1 2">
    <name type="scientific">Chlamydia ibidis 10-1398/6</name>
    <dbReference type="NCBI Taxonomy" id="1046581"/>
    <lineage>
        <taxon>Bacteria</taxon>
        <taxon>Pseudomonadati</taxon>
        <taxon>Chlamydiota</taxon>
        <taxon>Chlamydiia</taxon>
        <taxon>Chlamydiales</taxon>
        <taxon>Chlamydiaceae</taxon>
        <taxon>Chlamydia/Chlamydophila group</taxon>
        <taxon>Chlamydia</taxon>
    </lineage>
</organism>